<organism evidence="6 7">
    <name type="scientific">Helicobacter didelphidarum</name>
    <dbReference type="NCBI Taxonomy" id="2040648"/>
    <lineage>
        <taxon>Bacteria</taxon>
        <taxon>Pseudomonadati</taxon>
        <taxon>Campylobacterota</taxon>
        <taxon>Epsilonproteobacteria</taxon>
        <taxon>Campylobacterales</taxon>
        <taxon>Helicobacteraceae</taxon>
        <taxon>Helicobacter</taxon>
    </lineage>
</organism>
<dbReference type="OrthoDB" id="9780903at2"/>
<evidence type="ECO:0000313" key="7">
    <source>
        <dbReference type="Proteomes" id="UP000256379"/>
    </source>
</evidence>
<comment type="caution">
    <text evidence="6">The sequence shown here is derived from an EMBL/GenBank/DDBJ whole genome shotgun (WGS) entry which is preliminary data.</text>
</comment>
<sequence length="234" mass="26502">MKTIIDKADSRGFARYDWLETYRTFSFANYHNPERMGFGALRVLNDDIIAPKMGFDMHPHRNMEIVTIPLYGKLRHGDSLQNAETITYGDIQVMSAGSGIVHSEYNASESEPVGLLQIWILPKTNGGTPRYNSFDIRSKLRPNELCEIIAPDLETALGQDTWFFLGEFEHEAKLNYTLHSKQNGVYMFVIEGKVSDSKGDLSLERRDGAGIYEVESLAFNISKDSKILLIEVPM</sequence>
<dbReference type="InterPro" id="IPR041602">
    <property type="entry name" value="Quercetinase_C"/>
</dbReference>
<dbReference type="InterPro" id="IPR011051">
    <property type="entry name" value="RmlC_Cupin_sf"/>
</dbReference>
<dbReference type="SUPFAM" id="SSF51182">
    <property type="entry name" value="RmlC-like cupins"/>
    <property type="match status" value="1"/>
</dbReference>
<keyword evidence="7" id="KW-1185">Reference proteome</keyword>
<dbReference type="PANTHER" id="PTHR43212:SF3">
    <property type="entry name" value="QUERCETIN 2,3-DIOXYGENASE"/>
    <property type="match status" value="1"/>
</dbReference>
<evidence type="ECO:0000256" key="3">
    <source>
        <dbReference type="RuleBase" id="RU003457"/>
    </source>
</evidence>
<dbReference type="InterPro" id="IPR012093">
    <property type="entry name" value="Pirin"/>
</dbReference>
<proteinExistence type="inferred from homology"/>
<dbReference type="Gene3D" id="2.60.120.10">
    <property type="entry name" value="Jelly Rolls"/>
    <property type="match status" value="2"/>
</dbReference>
<evidence type="ECO:0000313" key="6">
    <source>
        <dbReference type="EMBL" id="RDU64967.1"/>
    </source>
</evidence>
<evidence type="ECO:0000256" key="1">
    <source>
        <dbReference type="ARBA" id="ARBA00008416"/>
    </source>
</evidence>
<keyword evidence="2" id="KW-0479">Metal-binding</keyword>
<accession>A0A3D8II04</accession>
<feature type="binding site" evidence="2">
    <location>
        <position position="104"/>
    </location>
    <ligand>
        <name>Fe cation</name>
        <dbReference type="ChEBI" id="CHEBI:24875"/>
    </ligand>
</feature>
<reference evidence="6 7" key="1">
    <citation type="submission" date="2018-04" db="EMBL/GenBank/DDBJ databases">
        <title>Novel Campyloabacter and Helicobacter Species and Strains.</title>
        <authorList>
            <person name="Mannion A.J."/>
            <person name="Shen Z."/>
            <person name="Fox J.G."/>
        </authorList>
    </citation>
    <scope>NUCLEOTIDE SEQUENCE [LARGE SCALE GENOMIC DNA]</scope>
    <source>
        <strain evidence="6 7">MIT 17-337</strain>
    </source>
</reference>
<protein>
    <recommendedName>
        <fullName evidence="8">Pirin family protein</fullName>
    </recommendedName>
</protein>
<dbReference type="AlphaFoldDB" id="A0A3D8II04"/>
<dbReference type="RefSeq" id="WP_115543289.1">
    <property type="nucleotide sequence ID" value="NZ_NXLQ01000015.1"/>
</dbReference>
<dbReference type="PANTHER" id="PTHR43212">
    <property type="entry name" value="QUERCETIN 2,3-DIOXYGENASE"/>
    <property type="match status" value="1"/>
</dbReference>
<evidence type="ECO:0000256" key="2">
    <source>
        <dbReference type="PIRSR" id="PIRSR006232-1"/>
    </source>
</evidence>
<dbReference type="PIRSF" id="PIRSF006232">
    <property type="entry name" value="Pirin"/>
    <property type="match status" value="1"/>
</dbReference>
<name>A0A3D8II04_9HELI</name>
<evidence type="ECO:0008006" key="8">
    <source>
        <dbReference type="Google" id="ProtNLM"/>
    </source>
</evidence>
<dbReference type="InterPro" id="IPR003829">
    <property type="entry name" value="Pirin_N_dom"/>
</dbReference>
<gene>
    <name evidence="6" type="ORF">CQA53_06920</name>
</gene>
<comment type="similarity">
    <text evidence="1 3">Belongs to the pirin family.</text>
</comment>
<dbReference type="CDD" id="cd02910">
    <property type="entry name" value="cupin_Yhhw_N"/>
    <property type="match status" value="1"/>
</dbReference>
<dbReference type="Proteomes" id="UP000256379">
    <property type="component" value="Unassembled WGS sequence"/>
</dbReference>
<dbReference type="Pfam" id="PF02678">
    <property type="entry name" value="Pirin"/>
    <property type="match status" value="1"/>
</dbReference>
<feature type="domain" description="Quercetin 2,3-dioxygenase C-terminal cupin" evidence="5">
    <location>
        <begin position="156"/>
        <end position="232"/>
    </location>
</feature>
<dbReference type="GO" id="GO:0046872">
    <property type="term" value="F:metal ion binding"/>
    <property type="evidence" value="ECO:0007669"/>
    <property type="project" value="UniProtKB-KW"/>
</dbReference>
<dbReference type="InterPro" id="IPR014710">
    <property type="entry name" value="RmlC-like_jellyroll"/>
</dbReference>
<comment type="cofactor">
    <cofactor evidence="2">
        <name>Fe cation</name>
        <dbReference type="ChEBI" id="CHEBI:24875"/>
    </cofactor>
    <text evidence="2">Binds 1 Fe cation per subunit.</text>
</comment>
<keyword evidence="2" id="KW-0408">Iron</keyword>
<evidence type="ECO:0000259" key="4">
    <source>
        <dbReference type="Pfam" id="PF02678"/>
    </source>
</evidence>
<dbReference type="EMBL" id="NXLQ01000015">
    <property type="protein sequence ID" value="RDU64967.1"/>
    <property type="molecule type" value="Genomic_DNA"/>
</dbReference>
<feature type="binding site" evidence="2">
    <location>
        <position position="58"/>
    </location>
    <ligand>
        <name>Fe cation</name>
        <dbReference type="ChEBI" id="CHEBI:24875"/>
    </ligand>
</feature>
<dbReference type="Pfam" id="PF17954">
    <property type="entry name" value="Pirin_C_2"/>
    <property type="match status" value="1"/>
</dbReference>
<feature type="binding site" evidence="2">
    <location>
        <position position="60"/>
    </location>
    <ligand>
        <name>Fe cation</name>
        <dbReference type="ChEBI" id="CHEBI:24875"/>
    </ligand>
</feature>
<evidence type="ECO:0000259" key="5">
    <source>
        <dbReference type="Pfam" id="PF17954"/>
    </source>
</evidence>
<feature type="domain" description="Pirin N-terminal" evidence="4">
    <location>
        <begin position="11"/>
        <end position="120"/>
    </location>
</feature>
<feature type="binding site" evidence="2">
    <location>
        <position position="102"/>
    </location>
    <ligand>
        <name>Fe cation</name>
        <dbReference type="ChEBI" id="CHEBI:24875"/>
    </ligand>
</feature>